<dbReference type="FunFam" id="3.40.50.620:FF:000132">
    <property type="entry name" value="Cytoplasmic tRNA 2-thiolation protein 1"/>
    <property type="match status" value="1"/>
</dbReference>
<comment type="caution">
    <text evidence="10">The sequence shown here is derived from an EMBL/GenBank/DDBJ whole genome shotgun (WGS) entry which is preliminary data.</text>
</comment>
<dbReference type="InterPro" id="IPR000541">
    <property type="entry name" value="Ncs6/Tuc1/Ctu1"/>
</dbReference>
<proteinExistence type="inferred from homology"/>
<feature type="compositionally biased region" description="Basic and acidic residues" evidence="7">
    <location>
        <begin position="339"/>
        <end position="352"/>
    </location>
</feature>
<comment type="pathway">
    <text evidence="6">tRNA modification; 5-methoxycarbonylmethyl-2-thiouridine-tRNA biosynthesis.</text>
</comment>
<dbReference type="Pfam" id="PF16503">
    <property type="entry name" value="zn-ribbon_14"/>
    <property type="match status" value="1"/>
</dbReference>
<dbReference type="Gene3D" id="3.40.50.620">
    <property type="entry name" value="HUPs"/>
    <property type="match status" value="1"/>
</dbReference>
<dbReference type="OrthoDB" id="198857at2759"/>
<dbReference type="VEuPathDB" id="FungiDB:BTJ68_11181"/>
<dbReference type="UniPathway" id="UPA00988"/>
<dbReference type="EMBL" id="QWIJ01002652">
    <property type="protein sequence ID" value="RMX71599.1"/>
    <property type="molecule type" value="Genomic_DNA"/>
</dbReference>
<organism evidence="10 11">
    <name type="scientific">Hortaea werneckii</name>
    <name type="common">Black yeast</name>
    <name type="synonym">Cladosporium werneckii</name>
    <dbReference type="NCBI Taxonomy" id="91943"/>
    <lineage>
        <taxon>Eukaryota</taxon>
        <taxon>Fungi</taxon>
        <taxon>Dikarya</taxon>
        <taxon>Ascomycota</taxon>
        <taxon>Pezizomycotina</taxon>
        <taxon>Dothideomycetes</taxon>
        <taxon>Dothideomycetidae</taxon>
        <taxon>Mycosphaerellales</taxon>
        <taxon>Teratosphaeriaceae</taxon>
        <taxon>Hortaea</taxon>
    </lineage>
</organism>
<keyword evidence="3 6" id="KW-0808">Transferase</keyword>
<comment type="similarity">
    <text evidence="6">Belongs to the TtcA family. CTU1/NCS6/ATPBD3 subfamily.</text>
</comment>
<dbReference type="GO" id="GO:0002143">
    <property type="term" value="P:tRNA wobble position uridine thiolation"/>
    <property type="evidence" value="ECO:0007669"/>
    <property type="project" value="TreeGrafter"/>
</dbReference>
<comment type="function">
    <text evidence="6">Plays a central role in 2-thiolation of mcm(5)S(2)U at tRNA wobble positions of tRNA(Lys), tRNA(Glu) and tRNA(Gln). Directly binds tRNAs and probably acts by catalyzing adenylation of tRNAs, an intermediate required for 2-thiolation. It is unclear whether it acts as a sulfurtransferase that transfers sulfur from thiocarboxylated URM1 onto the uridine of tRNAs at wobble position. Prior mcm(5) tRNA modification by the elongator complex is required for 2-thiolation. May also be involved in protein urmylation.</text>
</comment>
<evidence type="ECO:0000313" key="11">
    <source>
        <dbReference type="Proteomes" id="UP000281245"/>
    </source>
</evidence>
<keyword evidence="2 6" id="KW-0820">tRNA-binding</keyword>
<dbReference type="CDD" id="cd01713">
    <property type="entry name" value="CTU1-like"/>
    <property type="match status" value="1"/>
</dbReference>
<sequence>MLKMPPRQCEICQEARAQILRPKNHARICAPCFLDIFEREVASTVTDAQLFHPGEKVAIGASGGKDSTVLASVLKTLNDRHGWGLDLVLLSVDEGITGYRDHSLEAVKRHSEQYGLPLKIVSYAELYGWSMDQVVAQIGKKGNCTYCGVFRRQALDRGAAMLGVGHVVTGHNADDASETILMNLLRGDLPRLSRSTNIVTSTPSQAKRSAESAQGGVTFTDVKRSKPLMYAYEKEIVMYAHYRKLDYFSTECIYSPEAFRGSARTLIKNLERIRPESILDIIRSGIDMAKLVPDADGNCKGACSGKASSKPAPRQIDDEQAEGGCGSSNGQEAGGEMAEMEKKLLQDERAEQDGTETEIKIPTNKVNGRPPPENEKPGPPNAALTGSEGNTPIPHQHPPLPTTEPQETTSVPIRTKKSSNSTSRKPNKEVNPSAAPPQPPKQRLGHCERCGYLSSQTICKACVLLEGLNKARPKTGIEVG</sequence>
<dbReference type="InterPro" id="IPR011063">
    <property type="entry name" value="TilS/TtcA_N"/>
</dbReference>
<keyword evidence="4 6" id="KW-0819">tRNA processing</keyword>
<dbReference type="AlphaFoldDB" id="A0A3M6VZB8"/>
<name>A0A3M6VZB8_HORWE</name>
<dbReference type="PANTHER" id="PTHR11807">
    <property type="entry name" value="ATPASES OF THE PP SUPERFAMILY-RELATED"/>
    <property type="match status" value="1"/>
</dbReference>
<evidence type="ECO:0000256" key="2">
    <source>
        <dbReference type="ARBA" id="ARBA00022555"/>
    </source>
</evidence>
<gene>
    <name evidence="6" type="primary">NCS6</name>
    <name evidence="6" type="synonym">CTU1</name>
    <name evidence="10" type="ORF">D0869_15471</name>
</gene>
<accession>A0A3M6VZB8</accession>
<protein>
    <recommendedName>
        <fullName evidence="6">Cytoplasmic tRNA 2-thiolation protein 1</fullName>
        <ecNumber evidence="6">2.7.7.-</ecNumber>
    </recommendedName>
    <alternativeName>
        <fullName evidence="6">Cytoplasmic tRNA adenylyltransferase 1</fullName>
    </alternativeName>
</protein>
<evidence type="ECO:0000256" key="7">
    <source>
        <dbReference type="SAM" id="MobiDB-lite"/>
    </source>
</evidence>
<feature type="domain" description="Cytoplasmic tRNA 2-thiolation protein 1 C-terminal" evidence="9">
    <location>
        <begin position="445"/>
        <end position="475"/>
    </location>
</feature>
<dbReference type="GO" id="GO:0005739">
    <property type="term" value="C:mitochondrion"/>
    <property type="evidence" value="ECO:0007669"/>
    <property type="project" value="TreeGrafter"/>
</dbReference>
<dbReference type="GO" id="GO:0016779">
    <property type="term" value="F:nucleotidyltransferase activity"/>
    <property type="evidence" value="ECO:0007669"/>
    <property type="project" value="UniProtKB-UniRule"/>
</dbReference>
<evidence type="ECO:0000256" key="3">
    <source>
        <dbReference type="ARBA" id="ARBA00022679"/>
    </source>
</evidence>
<keyword evidence="5 6" id="KW-0694">RNA-binding</keyword>
<evidence type="ECO:0000259" key="8">
    <source>
        <dbReference type="Pfam" id="PF01171"/>
    </source>
</evidence>
<dbReference type="InterPro" id="IPR056369">
    <property type="entry name" value="CTU1-like_ATP-bd"/>
</dbReference>
<dbReference type="InterPro" id="IPR014729">
    <property type="entry name" value="Rossmann-like_a/b/a_fold"/>
</dbReference>
<dbReference type="EC" id="2.7.7.-" evidence="6"/>
<dbReference type="GO" id="GO:0002144">
    <property type="term" value="C:cytosolic tRNA wobble base thiouridylase complex"/>
    <property type="evidence" value="ECO:0007669"/>
    <property type="project" value="TreeGrafter"/>
</dbReference>
<dbReference type="Pfam" id="PF01171">
    <property type="entry name" value="ATP_bind_3"/>
    <property type="match status" value="1"/>
</dbReference>
<dbReference type="Proteomes" id="UP000281245">
    <property type="component" value="Unassembled WGS sequence"/>
</dbReference>
<dbReference type="InterPro" id="IPR032442">
    <property type="entry name" value="CTU1_C"/>
</dbReference>
<keyword evidence="1 6" id="KW-0963">Cytoplasm</keyword>
<comment type="subcellular location">
    <subcellularLocation>
        <location evidence="6">Cytoplasm</location>
    </subcellularLocation>
</comment>
<evidence type="ECO:0000313" key="10">
    <source>
        <dbReference type="EMBL" id="RMX71599.1"/>
    </source>
</evidence>
<dbReference type="SUPFAM" id="SSF52402">
    <property type="entry name" value="Adenine nucleotide alpha hydrolases-like"/>
    <property type="match status" value="1"/>
</dbReference>
<evidence type="ECO:0000256" key="4">
    <source>
        <dbReference type="ARBA" id="ARBA00022694"/>
    </source>
</evidence>
<evidence type="ECO:0000259" key="9">
    <source>
        <dbReference type="Pfam" id="PF16503"/>
    </source>
</evidence>
<dbReference type="PANTHER" id="PTHR11807:SF12">
    <property type="entry name" value="CYTOPLASMIC TRNA 2-THIOLATION PROTEIN 1"/>
    <property type="match status" value="1"/>
</dbReference>
<evidence type="ECO:0000256" key="5">
    <source>
        <dbReference type="ARBA" id="ARBA00022884"/>
    </source>
</evidence>
<reference evidence="10 11" key="1">
    <citation type="journal article" date="2018" name="BMC Genomics">
        <title>Genomic evidence for intraspecific hybridization in a clonal and extremely halotolerant yeast.</title>
        <authorList>
            <person name="Gostincar C."/>
            <person name="Stajich J.E."/>
            <person name="Zupancic J."/>
            <person name="Zalar P."/>
            <person name="Gunde-Cimerman N."/>
        </authorList>
    </citation>
    <scope>NUCLEOTIDE SEQUENCE [LARGE SCALE GENOMIC DNA]</scope>
    <source>
        <strain evidence="10 11">EXF-6656</strain>
    </source>
</reference>
<evidence type="ECO:0000256" key="6">
    <source>
        <dbReference type="HAMAP-Rule" id="MF_03053"/>
    </source>
</evidence>
<dbReference type="HAMAP" id="MF_03053">
    <property type="entry name" value="CTU1"/>
    <property type="match status" value="1"/>
</dbReference>
<feature type="domain" description="tRNA(Ile)-lysidine/2-thiocytidine synthase N-terminal" evidence="8">
    <location>
        <begin position="56"/>
        <end position="251"/>
    </location>
</feature>
<dbReference type="GO" id="GO:0000049">
    <property type="term" value="F:tRNA binding"/>
    <property type="evidence" value="ECO:0007669"/>
    <property type="project" value="UniProtKB-UniRule"/>
</dbReference>
<feature type="region of interest" description="Disordered" evidence="7">
    <location>
        <begin position="301"/>
        <end position="446"/>
    </location>
</feature>
<evidence type="ECO:0000256" key="1">
    <source>
        <dbReference type="ARBA" id="ARBA00022490"/>
    </source>
</evidence>
<dbReference type="GO" id="GO:0032447">
    <property type="term" value="P:protein urmylation"/>
    <property type="evidence" value="ECO:0007669"/>
    <property type="project" value="UniProtKB-UniRule"/>
</dbReference>